<organism evidence="1">
    <name type="scientific">viral metagenome</name>
    <dbReference type="NCBI Taxonomy" id="1070528"/>
    <lineage>
        <taxon>unclassified sequences</taxon>
        <taxon>metagenomes</taxon>
        <taxon>organismal metagenomes</taxon>
    </lineage>
</organism>
<accession>A0A6H1ZR71</accession>
<gene>
    <name evidence="1" type="ORF">TM448A01463_0006</name>
    <name evidence="2" type="ORF">TM448B00650_0014</name>
</gene>
<reference evidence="1" key="1">
    <citation type="submission" date="2020-03" db="EMBL/GenBank/DDBJ databases">
        <title>The deep terrestrial virosphere.</title>
        <authorList>
            <person name="Holmfeldt K."/>
            <person name="Nilsson E."/>
            <person name="Simone D."/>
            <person name="Lopez-Fernandez M."/>
            <person name="Wu X."/>
            <person name="de Brujin I."/>
            <person name="Lundin D."/>
            <person name="Andersson A."/>
            <person name="Bertilsson S."/>
            <person name="Dopson M."/>
        </authorList>
    </citation>
    <scope>NUCLEOTIDE SEQUENCE</scope>
    <source>
        <strain evidence="1">TM448A01463</strain>
        <strain evidence="2">TM448B00650</strain>
    </source>
</reference>
<sequence length="114" mass="12383">MPNVGNHFADRVRGKMVRLFQRLADPCLFTPSDGSAPFTRLVSLDDNGAEIAASSNEYIPELISRAEFLQSEGAVNSGDEFAIGEGTSVQQGRLTQRVSMDSVSVTFIYIPLEA</sequence>
<dbReference type="EMBL" id="MT144154">
    <property type="protein sequence ID" value="QJA49775.1"/>
    <property type="molecule type" value="Genomic_DNA"/>
</dbReference>
<dbReference type="AlphaFoldDB" id="A0A6H1ZR71"/>
<evidence type="ECO:0000313" key="1">
    <source>
        <dbReference type="EMBL" id="QJA49775.1"/>
    </source>
</evidence>
<dbReference type="EMBL" id="MT144642">
    <property type="protein sequence ID" value="QJH96187.1"/>
    <property type="molecule type" value="Genomic_DNA"/>
</dbReference>
<evidence type="ECO:0000313" key="2">
    <source>
        <dbReference type="EMBL" id="QJH96187.1"/>
    </source>
</evidence>
<protein>
    <submittedName>
        <fullName evidence="1">Uncharacterized protein</fullName>
    </submittedName>
</protein>
<name>A0A6H1ZR71_9ZZZZ</name>
<proteinExistence type="predicted"/>